<evidence type="ECO:0000313" key="2">
    <source>
        <dbReference type="Proteomes" id="UP000594261"/>
    </source>
</evidence>
<keyword evidence="2" id="KW-1185">Reference proteome</keyword>
<dbReference type="AlphaFoldDB" id="A0A7N2RDG1"/>
<name>A0A7N2RDG1_QUELO</name>
<dbReference type="EMBL" id="LRBV02000011">
    <property type="status" value="NOT_ANNOTATED_CDS"/>
    <property type="molecule type" value="Genomic_DNA"/>
</dbReference>
<dbReference type="PANTHER" id="PTHR31319">
    <property type="entry name" value="ZINC FINGER PROTEIN CONSTANS-LIKE 4"/>
    <property type="match status" value="1"/>
</dbReference>
<reference evidence="1" key="2">
    <citation type="submission" date="2021-01" db="UniProtKB">
        <authorList>
            <consortium name="EnsemblPlants"/>
        </authorList>
    </citation>
    <scope>IDENTIFICATION</scope>
</reference>
<dbReference type="GO" id="GO:0005634">
    <property type="term" value="C:nucleus"/>
    <property type="evidence" value="ECO:0007669"/>
    <property type="project" value="TreeGrafter"/>
</dbReference>
<dbReference type="EnsemblPlants" id="QL11p028990:mrna">
    <property type="protein sequence ID" value="QL11p028990:mrna:CDS:1"/>
    <property type="gene ID" value="QL11p028990"/>
</dbReference>
<organism evidence="1 2">
    <name type="scientific">Quercus lobata</name>
    <name type="common">Valley oak</name>
    <dbReference type="NCBI Taxonomy" id="97700"/>
    <lineage>
        <taxon>Eukaryota</taxon>
        <taxon>Viridiplantae</taxon>
        <taxon>Streptophyta</taxon>
        <taxon>Embryophyta</taxon>
        <taxon>Tracheophyta</taxon>
        <taxon>Spermatophyta</taxon>
        <taxon>Magnoliopsida</taxon>
        <taxon>eudicotyledons</taxon>
        <taxon>Gunneridae</taxon>
        <taxon>Pentapetalae</taxon>
        <taxon>rosids</taxon>
        <taxon>fabids</taxon>
        <taxon>Fagales</taxon>
        <taxon>Fagaceae</taxon>
        <taxon>Quercus</taxon>
    </lineage>
</organism>
<dbReference type="Proteomes" id="UP000594261">
    <property type="component" value="Chromosome 11"/>
</dbReference>
<proteinExistence type="predicted"/>
<protein>
    <submittedName>
        <fullName evidence="1">Uncharacterized protein</fullName>
    </submittedName>
</protein>
<dbReference type="PANTHER" id="PTHR31319:SF53">
    <property type="entry name" value="ZINC FINGER PROTEIN CONSTANS-LIKE 5"/>
    <property type="match status" value="1"/>
</dbReference>
<reference evidence="1 2" key="1">
    <citation type="journal article" date="2016" name="G3 (Bethesda)">
        <title>First Draft Assembly and Annotation of the Genome of a California Endemic Oak Quercus lobata Nee (Fagaceae).</title>
        <authorList>
            <person name="Sork V.L."/>
            <person name="Fitz-Gibbon S.T."/>
            <person name="Puiu D."/>
            <person name="Crepeau M."/>
            <person name="Gugger P.F."/>
            <person name="Sherman R."/>
            <person name="Stevens K."/>
            <person name="Langley C.H."/>
            <person name="Pellegrini M."/>
            <person name="Salzberg S.L."/>
        </authorList>
    </citation>
    <scope>NUCLEOTIDE SEQUENCE [LARGE SCALE GENOMIC DNA]</scope>
    <source>
        <strain evidence="1 2">cv. SW786</strain>
    </source>
</reference>
<accession>A0A7N2RDG1</accession>
<evidence type="ECO:0000313" key="1">
    <source>
        <dbReference type="EnsemblPlants" id="QL11p028990:mrna:CDS:1"/>
    </source>
</evidence>
<dbReference type="Gramene" id="QL11p028990:mrna">
    <property type="protein sequence ID" value="QL11p028990:mrna:CDS:1"/>
    <property type="gene ID" value="QL11p028990"/>
</dbReference>
<dbReference type="GO" id="GO:0003700">
    <property type="term" value="F:DNA-binding transcription factor activity"/>
    <property type="evidence" value="ECO:0007669"/>
    <property type="project" value="TreeGrafter"/>
</dbReference>
<sequence length="101" mass="11094">MWMCEVCEQAPASVTCNFDIHSANPLAHRHKHVPVEPFFDTAESVIKSGAPLTNFLVVPTDHNESPEASWMKLGYGEERKWVLVGFWRSNGGEGEGGSHGG</sequence>
<dbReference type="InterPro" id="IPR045281">
    <property type="entry name" value="CONSTANS-like"/>
</dbReference>
<dbReference type="InParanoid" id="A0A7N2RDG1"/>
<dbReference type="GO" id="GO:0009909">
    <property type="term" value="P:regulation of flower development"/>
    <property type="evidence" value="ECO:0007669"/>
    <property type="project" value="InterPro"/>
</dbReference>